<keyword evidence="3" id="KW-1185">Reference proteome</keyword>
<feature type="compositionally biased region" description="Polar residues" evidence="1">
    <location>
        <begin position="1"/>
        <end position="10"/>
    </location>
</feature>
<feature type="region of interest" description="Disordered" evidence="1">
    <location>
        <begin position="1"/>
        <end position="27"/>
    </location>
</feature>
<dbReference type="Proteomes" id="UP001642260">
    <property type="component" value="Unassembled WGS sequence"/>
</dbReference>
<name>A0ABC8M3T8_ERUVS</name>
<protein>
    <submittedName>
        <fullName evidence="2">Uncharacterized protein</fullName>
    </submittedName>
</protein>
<evidence type="ECO:0000256" key="1">
    <source>
        <dbReference type="SAM" id="MobiDB-lite"/>
    </source>
</evidence>
<organism evidence="2 3">
    <name type="scientific">Eruca vesicaria subsp. sativa</name>
    <name type="common">Garden rocket</name>
    <name type="synonym">Eruca sativa</name>
    <dbReference type="NCBI Taxonomy" id="29727"/>
    <lineage>
        <taxon>Eukaryota</taxon>
        <taxon>Viridiplantae</taxon>
        <taxon>Streptophyta</taxon>
        <taxon>Embryophyta</taxon>
        <taxon>Tracheophyta</taxon>
        <taxon>Spermatophyta</taxon>
        <taxon>Magnoliopsida</taxon>
        <taxon>eudicotyledons</taxon>
        <taxon>Gunneridae</taxon>
        <taxon>Pentapetalae</taxon>
        <taxon>rosids</taxon>
        <taxon>malvids</taxon>
        <taxon>Brassicales</taxon>
        <taxon>Brassicaceae</taxon>
        <taxon>Brassiceae</taxon>
        <taxon>Eruca</taxon>
    </lineage>
</organism>
<gene>
    <name evidence="2" type="ORF">ERUC_LOCUS42884</name>
</gene>
<sequence length="98" mass="11061">MKLLISSSPVRDTESGNEEKDGDAISSPFSLTDITFFFSIDCNLKGRSSIRRTKLQIPSNVLVFRRGHKNLNWVQLQTNQRFVRKSLGDDSSTPAEET</sequence>
<feature type="compositionally biased region" description="Basic and acidic residues" evidence="1">
    <location>
        <begin position="11"/>
        <end position="23"/>
    </location>
</feature>
<comment type="caution">
    <text evidence="2">The sequence shown here is derived from an EMBL/GenBank/DDBJ whole genome shotgun (WGS) entry which is preliminary data.</text>
</comment>
<evidence type="ECO:0000313" key="3">
    <source>
        <dbReference type="Proteomes" id="UP001642260"/>
    </source>
</evidence>
<dbReference type="EMBL" id="CAKOAT010895153">
    <property type="protein sequence ID" value="CAH8390401.1"/>
    <property type="molecule type" value="Genomic_DNA"/>
</dbReference>
<reference evidence="2 3" key="1">
    <citation type="submission" date="2022-03" db="EMBL/GenBank/DDBJ databases">
        <authorList>
            <person name="Macdonald S."/>
            <person name="Ahmed S."/>
            <person name="Newling K."/>
        </authorList>
    </citation>
    <scope>NUCLEOTIDE SEQUENCE [LARGE SCALE GENOMIC DNA]</scope>
</reference>
<evidence type="ECO:0000313" key="2">
    <source>
        <dbReference type="EMBL" id="CAH8390401.1"/>
    </source>
</evidence>
<dbReference type="AlphaFoldDB" id="A0ABC8M3T8"/>
<proteinExistence type="predicted"/>
<accession>A0ABC8M3T8</accession>